<dbReference type="GO" id="GO:0004519">
    <property type="term" value="F:endonuclease activity"/>
    <property type="evidence" value="ECO:0007669"/>
    <property type="project" value="UniProtKB-KW"/>
</dbReference>
<sequence length="76" mass="9057">MNRRPYSHSRQQKRIKELQANLCIVCWIDDKKQARGHHLIPFSEDGSDNIINFVTLCDECHKKYHAGKLNIDIYRF</sequence>
<dbReference type="Gene3D" id="1.10.30.50">
    <property type="match status" value="1"/>
</dbReference>
<accession>A0A419ANP8</accession>
<dbReference type="Proteomes" id="UP000283655">
    <property type="component" value="Unassembled WGS sequence"/>
</dbReference>
<protein>
    <submittedName>
        <fullName evidence="2">HNH endonuclease</fullName>
    </submittedName>
</protein>
<reference evidence="2 3" key="1">
    <citation type="submission" date="2018-09" db="EMBL/GenBank/DDBJ databases">
        <title>Phylogenetic diversity of Pectobacterium and Dickeya strains causing blackleg disease of potato in Morocco.</title>
        <authorList>
            <person name="Oulghazi S."/>
            <person name="Moumni M."/>
            <person name="Faure D."/>
        </authorList>
    </citation>
    <scope>NUCLEOTIDE SEQUENCE [LARGE SCALE GENOMIC DNA]</scope>
    <source>
        <strain evidence="2 3">S1.15.11.2D</strain>
    </source>
</reference>
<keyword evidence="2" id="KW-0540">Nuclease</keyword>
<proteinExistence type="predicted"/>
<evidence type="ECO:0000313" key="3">
    <source>
        <dbReference type="Proteomes" id="UP000283655"/>
    </source>
</evidence>
<dbReference type="GO" id="GO:0003676">
    <property type="term" value="F:nucleic acid binding"/>
    <property type="evidence" value="ECO:0007669"/>
    <property type="project" value="InterPro"/>
</dbReference>
<dbReference type="SMART" id="SM00507">
    <property type="entry name" value="HNHc"/>
    <property type="match status" value="1"/>
</dbReference>
<name>A0A419ANP8_PECCA</name>
<feature type="domain" description="HNH nuclease" evidence="1">
    <location>
        <begin position="11"/>
        <end position="62"/>
    </location>
</feature>
<keyword evidence="2" id="KW-0255">Endonuclease</keyword>
<dbReference type="GO" id="GO:0008270">
    <property type="term" value="F:zinc ion binding"/>
    <property type="evidence" value="ECO:0007669"/>
    <property type="project" value="InterPro"/>
</dbReference>
<evidence type="ECO:0000313" key="2">
    <source>
        <dbReference type="EMBL" id="RJL44961.1"/>
    </source>
</evidence>
<dbReference type="AlphaFoldDB" id="A0A419ANP8"/>
<organism evidence="2 3">
    <name type="scientific">Pectobacterium carotovorum</name>
    <name type="common">Erwinia carotovora</name>
    <dbReference type="NCBI Taxonomy" id="554"/>
    <lineage>
        <taxon>Bacteria</taxon>
        <taxon>Pseudomonadati</taxon>
        <taxon>Pseudomonadota</taxon>
        <taxon>Gammaproteobacteria</taxon>
        <taxon>Enterobacterales</taxon>
        <taxon>Pectobacteriaceae</taxon>
        <taxon>Pectobacterium</taxon>
    </lineage>
</organism>
<dbReference type="Pfam" id="PF01844">
    <property type="entry name" value="HNH"/>
    <property type="match status" value="1"/>
</dbReference>
<dbReference type="InterPro" id="IPR002711">
    <property type="entry name" value="HNH"/>
</dbReference>
<dbReference type="CDD" id="cd00085">
    <property type="entry name" value="HNHc"/>
    <property type="match status" value="1"/>
</dbReference>
<comment type="caution">
    <text evidence="2">The sequence shown here is derived from an EMBL/GenBank/DDBJ whole genome shotgun (WGS) entry which is preliminary data.</text>
</comment>
<gene>
    <name evidence="2" type="ORF">D5071_21805</name>
</gene>
<dbReference type="InterPro" id="IPR003615">
    <property type="entry name" value="HNH_nuc"/>
</dbReference>
<dbReference type="EMBL" id="QZDH01000089">
    <property type="protein sequence ID" value="RJL44961.1"/>
    <property type="molecule type" value="Genomic_DNA"/>
</dbReference>
<keyword evidence="2" id="KW-0378">Hydrolase</keyword>
<evidence type="ECO:0000259" key="1">
    <source>
        <dbReference type="SMART" id="SM00507"/>
    </source>
</evidence>